<keyword evidence="3" id="KW-1185">Reference proteome</keyword>
<dbReference type="AlphaFoldDB" id="A0A5D0U243"/>
<name>A0A5D0U243_9ACTN</name>
<sequence length="71" mass="7503">MTYRMVLRTGWRKSSYSDGGGGQCVEVAALMVQGVALRDSKDVSGPVLSVAPSEWASLLGGIKDGSFDLTH</sequence>
<dbReference type="EMBL" id="VSFF01000011">
    <property type="protein sequence ID" value="TYC11159.1"/>
    <property type="molecule type" value="Genomic_DNA"/>
</dbReference>
<accession>A0A5D0U243</accession>
<evidence type="ECO:0000313" key="2">
    <source>
        <dbReference type="EMBL" id="TYC11159.1"/>
    </source>
</evidence>
<dbReference type="Pfam" id="PF04149">
    <property type="entry name" value="DUF397"/>
    <property type="match status" value="1"/>
</dbReference>
<gene>
    <name evidence="2" type="ORF">FXF65_29880</name>
</gene>
<dbReference type="RefSeq" id="WP_148353367.1">
    <property type="nucleotide sequence ID" value="NZ_JBHSBF010000030.1"/>
</dbReference>
<protein>
    <submittedName>
        <fullName evidence="2">DUF397 domain-containing protein</fullName>
    </submittedName>
</protein>
<dbReference type="InterPro" id="IPR007278">
    <property type="entry name" value="DUF397"/>
</dbReference>
<evidence type="ECO:0000313" key="3">
    <source>
        <dbReference type="Proteomes" id="UP000322634"/>
    </source>
</evidence>
<proteinExistence type="predicted"/>
<feature type="domain" description="DUF397" evidence="1">
    <location>
        <begin position="10"/>
        <end position="63"/>
    </location>
</feature>
<dbReference type="OrthoDB" id="3480376at2"/>
<comment type="caution">
    <text evidence="2">The sequence shown here is derived from an EMBL/GenBank/DDBJ whole genome shotgun (WGS) entry which is preliminary data.</text>
</comment>
<dbReference type="Proteomes" id="UP000322634">
    <property type="component" value="Unassembled WGS sequence"/>
</dbReference>
<evidence type="ECO:0000259" key="1">
    <source>
        <dbReference type="Pfam" id="PF04149"/>
    </source>
</evidence>
<reference evidence="2 3" key="1">
    <citation type="submission" date="2019-08" db="EMBL/GenBank/DDBJ databases">
        <title>Actinomadura sp. nov. CYP1-5 isolated from mountain soil.</title>
        <authorList>
            <person name="Songsumanus A."/>
            <person name="Kuncharoen N."/>
            <person name="Kudo T."/>
            <person name="Yuki M."/>
            <person name="Igarashi Y."/>
            <person name="Tanasupawat S."/>
        </authorList>
    </citation>
    <scope>NUCLEOTIDE SEQUENCE [LARGE SCALE GENOMIC DNA]</scope>
    <source>
        <strain evidence="2 3">GKU157</strain>
    </source>
</reference>
<organism evidence="2 3">
    <name type="scientific">Actinomadura syzygii</name>
    <dbReference type="NCBI Taxonomy" id="1427538"/>
    <lineage>
        <taxon>Bacteria</taxon>
        <taxon>Bacillati</taxon>
        <taxon>Actinomycetota</taxon>
        <taxon>Actinomycetes</taxon>
        <taxon>Streptosporangiales</taxon>
        <taxon>Thermomonosporaceae</taxon>
        <taxon>Actinomadura</taxon>
    </lineage>
</organism>